<evidence type="ECO:0000256" key="3">
    <source>
        <dbReference type="SAM" id="SignalP"/>
    </source>
</evidence>
<feature type="signal peptide" evidence="3">
    <location>
        <begin position="1"/>
        <end position="23"/>
    </location>
</feature>
<dbReference type="SUPFAM" id="SSF53474">
    <property type="entry name" value="alpha/beta-Hydrolases"/>
    <property type="match status" value="1"/>
</dbReference>
<gene>
    <name evidence="6" type="ORF">PLEOSDRAFT_1102733</name>
</gene>
<accession>A0A067NNV8</accession>
<dbReference type="HOGENOM" id="CLU_013364_5_2_1"/>
<keyword evidence="2" id="KW-0378">Hydrolase</keyword>
<evidence type="ECO:0000259" key="5">
    <source>
        <dbReference type="Pfam" id="PF08386"/>
    </source>
</evidence>
<comment type="similarity">
    <text evidence="1">Belongs to the peptidase S33 family.</text>
</comment>
<dbReference type="InterPro" id="IPR029058">
    <property type="entry name" value="AB_hydrolase_fold"/>
</dbReference>
<keyword evidence="3" id="KW-0732">Signal</keyword>
<feature type="chain" id="PRO_5001645904" description="AB hydrolase-1 domain-containing protein" evidence="3">
    <location>
        <begin position="24"/>
        <end position="573"/>
    </location>
</feature>
<feature type="domain" description="AB hydrolase-1" evidence="4">
    <location>
        <begin position="86"/>
        <end position="259"/>
    </location>
</feature>
<dbReference type="GO" id="GO:0016787">
    <property type="term" value="F:hydrolase activity"/>
    <property type="evidence" value="ECO:0007669"/>
    <property type="project" value="UniProtKB-KW"/>
</dbReference>
<dbReference type="EMBL" id="KL198007">
    <property type="protein sequence ID" value="KDQ28690.1"/>
    <property type="molecule type" value="Genomic_DNA"/>
</dbReference>
<evidence type="ECO:0000259" key="4">
    <source>
        <dbReference type="Pfam" id="PF00561"/>
    </source>
</evidence>
<dbReference type="Pfam" id="PF00561">
    <property type="entry name" value="Abhydrolase_1"/>
    <property type="match status" value="1"/>
</dbReference>
<dbReference type="InterPro" id="IPR000073">
    <property type="entry name" value="AB_hydrolase_1"/>
</dbReference>
<evidence type="ECO:0008006" key="8">
    <source>
        <dbReference type="Google" id="ProtNLM"/>
    </source>
</evidence>
<name>A0A067NNV8_PLEO1</name>
<evidence type="ECO:0000313" key="6">
    <source>
        <dbReference type="EMBL" id="KDQ28690.1"/>
    </source>
</evidence>
<dbReference type="Pfam" id="PF08386">
    <property type="entry name" value="Abhydrolase_4"/>
    <property type="match status" value="1"/>
</dbReference>
<dbReference type="Gene3D" id="3.40.50.1820">
    <property type="entry name" value="alpha/beta hydrolase"/>
    <property type="match status" value="1"/>
</dbReference>
<dbReference type="InterPro" id="IPR013595">
    <property type="entry name" value="Pept_S33_TAP-like_C"/>
</dbReference>
<dbReference type="OrthoDB" id="425534at2759"/>
<protein>
    <recommendedName>
        <fullName evidence="8">AB hydrolase-1 domain-containing protein</fullName>
    </recommendedName>
</protein>
<dbReference type="VEuPathDB" id="FungiDB:PLEOSDRAFT_1102733"/>
<dbReference type="STRING" id="1137138.A0A067NNV8"/>
<reference evidence="7" key="1">
    <citation type="journal article" date="2014" name="Proc. Natl. Acad. Sci. U.S.A.">
        <title>Extensive sampling of basidiomycete genomes demonstrates inadequacy of the white-rot/brown-rot paradigm for wood decay fungi.</title>
        <authorList>
            <person name="Riley R."/>
            <person name="Salamov A.A."/>
            <person name="Brown D.W."/>
            <person name="Nagy L.G."/>
            <person name="Floudas D."/>
            <person name="Held B.W."/>
            <person name="Levasseur A."/>
            <person name="Lombard V."/>
            <person name="Morin E."/>
            <person name="Otillar R."/>
            <person name="Lindquist E.A."/>
            <person name="Sun H."/>
            <person name="LaButti K.M."/>
            <person name="Schmutz J."/>
            <person name="Jabbour D."/>
            <person name="Luo H."/>
            <person name="Baker S.E."/>
            <person name="Pisabarro A.G."/>
            <person name="Walton J.D."/>
            <person name="Blanchette R.A."/>
            <person name="Henrissat B."/>
            <person name="Martin F."/>
            <person name="Cullen D."/>
            <person name="Hibbett D.S."/>
            <person name="Grigoriev I.V."/>
        </authorList>
    </citation>
    <scope>NUCLEOTIDE SEQUENCE [LARGE SCALE GENOMIC DNA]</scope>
    <source>
        <strain evidence="7">PC15</strain>
    </source>
</reference>
<evidence type="ECO:0000256" key="2">
    <source>
        <dbReference type="ARBA" id="ARBA00022801"/>
    </source>
</evidence>
<organism evidence="6 7">
    <name type="scientific">Pleurotus ostreatus (strain PC15)</name>
    <name type="common">Oyster mushroom</name>
    <dbReference type="NCBI Taxonomy" id="1137138"/>
    <lineage>
        <taxon>Eukaryota</taxon>
        <taxon>Fungi</taxon>
        <taxon>Dikarya</taxon>
        <taxon>Basidiomycota</taxon>
        <taxon>Agaricomycotina</taxon>
        <taxon>Agaricomycetes</taxon>
        <taxon>Agaricomycetidae</taxon>
        <taxon>Agaricales</taxon>
        <taxon>Pleurotineae</taxon>
        <taxon>Pleurotaceae</taxon>
        <taxon>Pleurotus</taxon>
    </lineage>
</organism>
<dbReference type="AlphaFoldDB" id="A0A067NNV8"/>
<evidence type="ECO:0000313" key="7">
    <source>
        <dbReference type="Proteomes" id="UP000027073"/>
    </source>
</evidence>
<dbReference type="InParanoid" id="A0A067NNV8"/>
<dbReference type="Proteomes" id="UP000027073">
    <property type="component" value="Unassembled WGS sequence"/>
</dbReference>
<dbReference type="PANTHER" id="PTHR43248:SF25">
    <property type="entry name" value="AB HYDROLASE-1 DOMAIN-CONTAINING PROTEIN-RELATED"/>
    <property type="match status" value="1"/>
</dbReference>
<dbReference type="PANTHER" id="PTHR43248">
    <property type="entry name" value="2-SUCCINYL-6-HYDROXY-2,4-CYCLOHEXADIENE-1-CARBOXYLATE SYNTHASE"/>
    <property type="match status" value="1"/>
</dbReference>
<proteinExistence type="inferred from homology"/>
<evidence type="ECO:0000256" key="1">
    <source>
        <dbReference type="ARBA" id="ARBA00010088"/>
    </source>
</evidence>
<dbReference type="InterPro" id="IPR051601">
    <property type="entry name" value="Serine_prot/Carboxylest_S33"/>
</dbReference>
<sequence>MVNNKAFISFVSLGASLVVNVLAQQSSQDNVLETSTKLKWTDCYTQLQCARLRVPLNYSDPDGGTASIAVIRFPSPLAGTDDYKGPILFNPGGPGGSGVQMIADGGAAFSELLGANFDIVSFDPRGVGFSTPRVSFFDTEAQRQFFGSFDVINATSDGLARIWARAQITGALAARHNQHNVLEHFNTENTARDMLRIVEAHGQRNIQYWGFSYGTVLGATFASLFPDRINRLVLDGVVDAEDYYATLWSKNLLDADKTLQIFFDDCFKGGPDLCPFYEPSPQAISRKLNDLTRATFLRPVPVLTGISYGLVDYARLRMSIFQSLWSPYTLFPQLAQGLADLINGNGTTLYQIMEQPLFDCSCGTPTPPTIIADGGIAISCTDGQEVRDTVDELELYLQGLLRDSQWGEVWTGARIGCSHVVFYSECRSVADTDFGRAWPKQEKRHFQGPFLGNTSHPILWIGNTADPATPIAGARKMAQGFPGSVVLAQDSPGHCSIAAPSVCTAKFIRAYFMNGTLPDEGVVCPVDGPIFTGQSVGAADPSVRRALGVDEKDGDIVQALARLRRSFRVPLPF</sequence>
<feature type="domain" description="Peptidase S33 tripeptidyl aminopeptidase-like C-terminal" evidence="5">
    <location>
        <begin position="437"/>
        <end position="524"/>
    </location>
</feature>